<name>A0ABV3CGT3_9ACTN</name>
<sequence length="48" mass="5032">MNGATGDGSRTITVSMTTSFNDFGKTLRQHKAAGELVDRALCGTSGNR</sequence>
<gene>
    <name evidence="1" type="ORF">AB0A88_28230</name>
</gene>
<dbReference type="RefSeq" id="WP_358477181.1">
    <property type="nucleotide sequence ID" value="NZ_JBEZAE010000023.1"/>
</dbReference>
<keyword evidence="2" id="KW-1185">Reference proteome</keyword>
<evidence type="ECO:0000313" key="1">
    <source>
        <dbReference type="EMBL" id="MEU7073999.1"/>
    </source>
</evidence>
<dbReference type="Proteomes" id="UP001551329">
    <property type="component" value="Unassembled WGS sequence"/>
</dbReference>
<dbReference type="EMBL" id="JBEZAE010000023">
    <property type="protein sequence ID" value="MEU7073999.1"/>
    <property type="molecule type" value="Genomic_DNA"/>
</dbReference>
<comment type="caution">
    <text evidence="1">The sequence shown here is derived from an EMBL/GenBank/DDBJ whole genome shotgun (WGS) entry which is preliminary data.</text>
</comment>
<reference evidence="1 2" key="1">
    <citation type="submission" date="2024-06" db="EMBL/GenBank/DDBJ databases">
        <title>The Natural Products Discovery Center: Release of the First 8490 Sequenced Strains for Exploring Actinobacteria Biosynthetic Diversity.</title>
        <authorList>
            <person name="Kalkreuter E."/>
            <person name="Kautsar S.A."/>
            <person name="Yang D."/>
            <person name="Bader C.D."/>
            <person name="Teijaro C.N."/>
            <person name="Fluegel L."/>
            <person name="Davis C.M."/>
            <person name="Simpson J.R."/>
            <person name="Lauterbach L."/>
            <person name="Steele A.D."/>
            <person name="Gui C."/>
            <person name="Meng S."/>
            <person name="Li G."/>
            <person name="Viehrig K."/>
            <person name="Ye F."/>
            <person name="Su P."/>
            <person name="Kiefer A.F."/>
            <person name="Nichols A."/>
            <person name="Cepeda A.J."/>
            <person name="Yan W."/>
            <person name="Fan B."/>
            <person name="Jiang Y."/>
            <person name="Adhikari A."/>
            <person name="Zheng C.-J."/>
            <person name="Schuster L."/>
            <person name="Cowan T.M."/>
            <person name="Smanski M.J."/>
            <person name="Chevrette M.G."/>
            <person name="De Carvalho L.P.S."/>
            <person name="Shen B."/>
        </authorList>
    </citation>
    <scope>NUCLEOTIDE SEQUENCE [LARGE SCALE GENOMIC DNA]</scope>
    <source>
        <strain evidence="1 2">NPDC045974</strain>
    </source>
</reference>
<protein>
    <submittedName>
        <fullName evidence="1">Uncharacterized protein</fullName>
    </submittedName>
</protein>
<proteinExistence type="predicted"/>
<organism evidence="1 2">
    <name type="scientific">Streptomyces narbonensis</name>
    <dbReference type="NCBI Taxonomy" id="67333"/>
    <lineage>
        <taxon>Bacteria</taxon>
        <taxon>Bacillati</taxon>
        <taxon>Actinomycetota</taxon>
        <taxon>Actinomycetes</taxon>
        <taxon>Kitasatosporales</taxon>
        <taxon>Streptomycetaceae</taxon>
        <taxon>Streptomyces</taxon>
    </lineage>
</organism>
<evidence type="ECO:0000313" key="2">
    <source>
        <dbReference type="Proteomes" id="UP001551329"/>
    </source>
</evidence>
<accession>A0ABV3CGT3</accession>